<evidence type="ECO:0000259" key="1">
    <source>
        <dbReference type="Pfam" id="PF03732"/>
    </source>
</evidence>
<dbReference type="PANTHER" id="PTHR33067">
    <property type="entry name" value="RNA-DIRECTED DNA POLYMERASE-RELATED"/>
    <property type="match status" value="1"/>
</dbReference>
<feature type="domain" description="Retrotransposon gag" evidence="1">
    <location>
        <begin position="42"/>
        <end position="135"/>
    </location>
</feature>
<evidence type="ECO:0000313" key="2">
    <source>
        <dbReference type="EMBL" id="KAK6125377.1"/>
    </source>
</evidence>
<dbReference type="Pfam" id="PF03732">
    <property type="entry name" value="Retrotrans_gag"/>
    <property type="match status" value="1"/>
</dbReference>
<evidence type="ECO:0000313" key="3">
    <source>
        <dbReference type="Proteomes" id="UP001318860"/>
    </source>
</evidence>
<gene>
    <name evidence="2" type="ORF">DH2020_040881</name>
</gene>
<protein>
    <recommendedName>
        <fullName evidence="1">Retrotransposon gag domain-containing protein</fullName>
    </recommendedName>
</protein>
<proteinExistence type="predicted"/>
<reference evidence="2 3" key="1">
    <citation type="journal article" date="2021" name="Comput. Struct. Biotechnol. J.">
        <title>De novo genome assembly of the potent medicinal plant Rehmannia glutinosa using nanopore technology.</title>
        <authorList>
            <person name="Ma L."/>
            <person name="Dong C."/>
            <person name="Song C."/>
            <person name="Wang X."/>
            <person name="Zheng X."/>
            <person name="Niu Y."/>
            <person name="Chen S."/>
            <person name="Feng W."/>
        </authorList>
    </citation>
    <scope>NUCLEOTIDE SEQUENCE [LARGE SCALE GENOMIC DNA]</scope>
    <source>
        <strain evidence="2">DH-2019</strain>
    </source>
</reference>
<sequence>MVQQNQFGGSVVDDPNAHLAIFLEICDTIIMNGVPDEAIRLRLFPFSLRDKARQWLQTFPLGSITSWDDLTEKFMAKFFPPSKTLQLKNEIAQFHQFDFEPLYEAWERFKELLRRCPQHGYADWQKVQYFYNGMNGHSITIIDAAAGGTLMAKTPSEAMLLLEEMAANSYQWPSERSTPRNVAGVLELDTTSALASQISALSKQIATLNSSGKQQPEAVMEISQEMVNPDTEQVNYVNNRGFNNRGNQLPTHYHPGLRNHENFSYSNTRNVLQPPPGFQNQAKKALTSFINQSNAFMSDTRSRFTMQDTRMDKMELQLTQLASTMKNLENQMGQLATIVGGQQQKNQFSSTTEANSKEQCSAIHQRSGTGYEEKKILEKQESSEPNTDCVSIHSQIVFGLKKSKKRTRNTYPMHALEQMPNYAKFLKEVMSKKRKLAEFETVNLTEECSAIIQRKLPQKLKDPGSFTIHCVIGGVVFNKALCDLGASINLMPLSIFRKLGLGEVKPSTVTLQLADRSLTYPKGIVEYVLVKVDKFIFPMDFLVLDMEGDRDVPLILGRPFLATARALIDVQKGELTL</sequence>
<dbReference type="SUPFAM" id="SSF50630">
    <property type="entry name" value="Acid proteases"/>
    <property type="match status" value="1"/>
</dbReference>
<comment type="caution">
    <text evidence="2">The sequence shown here is derived from an EMBL/GenBank/DDBJ whole genome shotgun (WGS) entry which is preliminary data.</text>
</comment>
<dbReference type="Gene3D" id="2.40.70.10">
    <property type="entry name" value="Acid Proteases"/>
    <property type="match status" value="1"/>
</dbReference>
<dbReference type="InterPro" id="IPR005162">
    <property type="entry name" value="Retrotrans_gag_dom"/>
</dbReference>
<accession>A0ABR0USX9</accession>
<dbReference type="CDD" id="cd00303">
    <property type="entry name" value="retropepsin_like"/>
    <property type="match status" value="1"/>
</dbReference>
<name>A0ABR0USX9_REHGL</name>
<organism evidence="2 3">
    <name type="scientific">Rehmannia glutinosa</name>
    <name type="common">Chinese foxglove</name>
    <dbReference type="NCBI Taxonomy" id="99300"/>
    <lineage>
        <taxon>Eukaryota</taxon>
        <taxon>Viridiplantae</taxon>
        <taxon>Streptophyta</taxon>
        <taxon>Embryophyta</taxon>
        <taxon>Tracheophyta</taxon>
        <taxon>Spermatophyta</taxon>
        <taxon>Magnoliopsida</taxon>
        <taxon>eudicotyledons</taxon>
        <taxon>Gunneridae</taxon>
        <taxon>Pentapetalae</taxon>
        <taxon>asterids</taxon>
        <taxon>lamiids</taxon>
        <taxon>Lamiales</taxon>
        <taxon>Orobanchaceae</taxon>
        <taxon>Rehmannieae</taxon>
        <taxon>Rehmannia</taxon>
    </lineage>
</organism>
<dbReference type="Proteomes" id="UP001318860">
    <property type="component" value="Unassembled WGS sequence"/>
</dbReference>
<dbReference type="EMBL" id="JABTTQ020002228">
    <property type="protein sequence ID" value="KAK6125377.1"/>
    <property type="molecule type" value="Genomic_DNA"/>
</dbReference>
<dbReference type="PANTHER" id="PTHR33067:SF9">
    <property type="entry name" value="RNA-DIRECTED DNA POLYMERASE"/>
    <property type="match status" value="1"/>
</dbReference>
<dbReference type="InterPro" id="IPR021109">
    <property type="entry name" value="Peptidase_aspartic_dom_sf"/>
</dbReference>
<keyword evidence="3" id="KW-1185">Reference proteome</keyword>